<reference evidence="2 5" key="1">
    <citation type="submission" date="2016-04" db="EMBL/GenBank/DDBJ databases">
        <title>Genome analyses suggest a sexual origin of heterokaryosis in a supposedly ancient asexual fungus.</title>
        <authorList>
            <person name="Ropars J."/>
            <person name="Sedzielewska K."/>
            <person name="Noel J."/>
            <person name="Charron P."/>
            <person name="Farinelli L."/>
            <person name="Marton T."/>
            <person name="Kruger M."/>
            <person name="Pelin A."/>
            <person name="Brachmann A."/>
            <person name="Corradi N."/>
        </authorList>
    </citation>
    <scope>NUCLEOTIDE SEQUENCE [LARGE SCALE GENOMIC DNA]</scope>
    <source>
        <strain evidence="2 5">A5</strain>
    </source>
</reference>
<name>A0A2I1EG59_9GLOM</name>
<sequence>MKIGQTRQTERDIQDNIEYRYLKVEIEKLQEQTRELRQELENQGLTSYKEKLAFLQDEQNRMTSEFSSITGNMEQLKVSINFDKDDLKTQYKNIEGRFKEQWAIKHGDQEAITEIDRLINELENTLMNYHTRKMQEINAKIYELWDKAYNGDDIESIEIRSEQESTQNNRSYNYRVVMKKNGKVLDMRGRCSAGQRMLASIIIRMALAECFSKGFGMFVLDEPTTNLDENHINNLSESLRR</sequence>
<dbReference type="GO" id="GO:0006302">
    <property type="term" value="P:double-strand break repair"/>
    <property type="evidence" value="ECO:0007669"/>
    <property type="project" value="TreeGrafter"/>
</dbReference>
<dbReference type="EMBL" id="LLXJ01001548">
    <property type="protein sequence ID" value="PKC01661.1"/>
    <property type="molecule type" value="Genomic_DNA"/>
</dbReference>
<dbReference type="InterPro" id="IPR027417">
    <property type="entry name" value="P-loop_NTPase"/>
</dbReference>
<feature type="coiled-coil region" evidence="1">
    <location>
        <begin position="19"/>
        <end position="65"/>
    </location>
</feature>
<organism evidence="3 4">
    <name type="scientific">Rhizophagus irregularis</name>
    <dbReference type="NCBI Taxonomy" id="588596"/>
    <lineage>
        <taxon>Eukaryota</taxon>
        <taxon>Fungi</taxon>
        <taxon>Fungi incertae sedis</taxon>
        <taxon>Mucoromycota</taxon>
        <taxon>Glomeromycotina</taxon>
        <taxon>Glomeromycetes</taxon>
        <taxon>Glomerales</taxon>
        <taxon>Glomeraceae</taxon>
        <taxon>Rhizophagus</taxon>
    </lineage>
</organism>
<dbReference type="GO" id="GO:0007004">
    <property type="term" value="P:telomere maintenance via telomerase"/>
    <property type="evidence" value="ECO:0007669"/>
    <property type="project" value="TreeGrafter"/>
</dbReference>
<accession>A0A2I1EG59</accession>
<protein>
    <submittedName>
        <fullName evidence="3">Putative rad50 protein</fullName>
    </submittedName>
</protein>
<proteinExistence type="predicted"/>
<dbReference type="GO" id="GO:0030870">
    <property type="term" value="C:Mre11 complex"/>
    <property type="evidence" value="ECO:0007669"/>
    <property type="project" value="TreeGrafter"/>
</dbReference>
<dbReference type="GO" id="GO:0003691">
    <property type="term" value="F:double-stranded telomeric DNA binding"/>
    <property type="evidence" value="ECO:0007669"/>
    <property type="project" value="TreeGrafter"/>
</dbReference>
<dbReference type="OrthoDB" id="18797at2759"/>
<dbReference type="Proteomes" id="UP000232722">
    <property type="component" value="Unassembled WGS sequence"/>
</dbReference>
<dbReference type="Gene3D" id="3.40.50.300">
    <property type="entry name" value="P-loop containing nucleotide triphosphate hydrolases"/>
    <property type="match status" value="1"/>
</dbReference>
<dbReference type="PANTHER" id="PTHR18867:SF12">
    <property type="entry name" value="DNA REPAIR PROTEIN RAD50"/>
    <property type="match status" value="1"/>
</dbReference>
<dbReference type="VEuPathDB" id="FungiDB:RhiirA1_511169"/>
<evidence type="ECO:0000313" key="5">
    <source>
        <dbReference type="Proteomes" id="UP000232722"/>
    </source>
</evidence>
<dbReference type="SUPFAM" id="SSF52540">
    <property type="entry name" value="P-loop containing nucleoside triphosphate hydrolases"/>
    <property type="match status" value="1"/>
</dbReference>
<dbReference type="EMBL" id="LLXH01000434">
    <property type="protein sequence ID" value="PKC66838.1"/>
    <property type="molecule type" value="Genomic_DNA"/>
</dbReference>
<dbReference type="Pfam" id="PF13558">
    <property type="entry name" value="SbcC_Walker_B"/>
    <property type="match status" value="1"/>
</dbReference>
<evidence type="ECO:0000313" key="3">
    <source>
        <dbReference type="EMBL" id="PKC66838.1"/>
    </source>
</evidence>
<reference evidence="3 4" key="3">
    <citation type="submission" date="2017-10" db="EMBL/GenBank/DDBJ databases">
        <title>Extensive intraspecific genome diversity in a model arbuscular mycorrhizal fungus.</title>
        <authorList>
            <person name="Chen E.C.H."/>
            <person name="Morin E."/>
            <person name="Baudet D."/>
            <person name="Noel J."/>
            <person name="Ndikumana S."/>
            <person name="Charron P."/>
            <person name="St-Onge C."/>
            <person name="Giorgi J."/>
            <person name="Grigoriev I.V."/>
            <person name="Roux C."/>
            <person name="Martin F.M."/>
            <person name="Corradi N."/>
        </authorList>
    </citation>
    <scope>NUCLEOTIDE SEQUENCE [LARGE SCALE GENOMIC DNA]</scope>
    <source>
        <strain evidence="3 4">A1</strain>
    </source>
</reference>
<dbReference type="VEuPathDB" id="FungiDB:FUN_018469"/>
<dbReference type="GO" id="GO:0043047">
    <property type="term" value="F:single-stranded telomeric DNA binding"/>
    <property type="evidence" value="ECO:0007669"/>
    <property type="project" value="TreeGrafter"/>
</dbReference>
<dbReference type="GO" id="GO:0000794">
    <property type="term" value="C:condensed nuclear chromosome"/>
    <property type="evidence" value="ECO:0007669"/>
    <property type="project" value="TreeGrafter"/>
</dbReference>
<reference evidence="2 5" key="2">
    <citation type="submission" date="2017-09" db="EMBL/GenBank/DDBJ databases">
        <title>Extensive intraspecific genome diversity in a model arbuscular mycorrhizal fungus.</title>
        <authorList>
            <person name="Chen E.C."/>
            <person name="Morin E."/>
            <person name="Beaudet D."/>
            <person name="Noel J."/>
            <person name="Ndikumana S."/>
            <person name="Charron P."/>
            <person name="St-Onge C."/>
            <person name="Giorgi J."/>
            <person name="Grigoriev I.V."/>
            <person name="Roux C."/>
            <person name="Martin F.M."/>
            <person name="Corradi N."/>
        </authorList>
    </citation>
    <scope>NUCLEOTIDE SEQUENCE [LARGE SCALE GENOMIC DNA]</scope>
    <source>
        <strain evidence="2 5">A5</strain>
    </source>
</reference>
<dbReference type="Proteomes" id="UP000232688">
    <property type="component" value="Unassembled WGS sequence"/>
</dbReference>
<dbReference type="GO" id="GO:0000722">
    <property type="term" value="P:telomere maintenance via recombination"/>
    <property type="evidence" value="ECO:0007669"/>
    <property type="project" value="TreeGrafter"/>
</dbReference>
<comment type="caution">
    <text evidence="3">The sequence shown here is derived from an EMBL/GenBank/DDBJ whole genome shotgun (WGS) entry which is preliminary data.</text>
</comment>
<keyword evidence="1" id="KW-0175">Coiled coil</keyword>
<dbReference type="GO" id="GO:0070192">
    <property type="term" value="P:chromosome organization involved in meiotic cell cycle"/>
    <property type="evidence" value="ECO:0007669"/>
    <property type="project" value="TreeGrafter"/>
</dbReference>
<reference evidence="3 4" key="4">
    <citation type="submission" date="2017-10" db="EMBL/GenBank/DDBJ databases">
        <title>Genome analyses suggest a sexual origin of heterokaryosis in a supposedly ancient asexual fungus.</title>
        <authorList>
            <person name="Corradi N."/>
            <person name="Sedzielewska K."/>
            <person name="Noel J."/>
            <person name="Charron P."/>
            <person name="Farinelli L."/>
            <person name="Marton T."/>
            <person name="Kruger M."/>
            <person name="Pelin A."/>
            <person name="Brachmann A."/>
            <person name="Corradi N."/>
        </authorList>
    </citation>
    <scope>NUCLEOTIDE SEQUENCE [LARGE SCALE GENOMIC DNA]</scope>
    <source>
        <strain evidence="3 4">A1</strain>
    </source>
</reference>
<gene>
    <name evidence="3" type="ORF">RhiirA1_511169</name>
    <name evidence="2" type="ORF">RhiirA5_298231</name>
</gene>
<evidence type="ECO:0000313" key="2">
    <source>
        <dbReference type="EMBL" id="PKC01661.1"/>
    </source>
</evidence>
<evidence type="ECO:0000256" key="1">
    <source>
        <dbReference type="SAM" id="Coils"/>
    </source>
</evidence>
<dbReference type="AlphaFoldDB" id="A0A2I1EG59"/>
<dbReference type="PANTHER" id="PTHR18867">
    <property type="entry name" value="RAD50"/>
    <property type="match status" value="1"/>
</dbReference>
<dbReference type="VEuPathDB" id="FungiDB:RhiirFUN_014898"/>
<dbReference type="GO" id="GO:0051880">
    <property type="term" value="F:G-quadruplex DNA binding"/>
    <property type="evidence" value="ECO:0007669"/>
    <property type="project" value="TreeGrafter"/>
</dbReference>
<evidence type="ECO:0000313" key="4">
    <source>
        <dbReference type="Proteomes" id="UP000232688"/>
    </source>
</evidence>